<evidence type="ECO:0000313" key="3">
    <source>
        <dbReference type="WBParaSite" id="PTRK_0000179500.1"/>
    </source>
</evidence>
<name>A0A0N4Z474_PARTI</name>
<protein>
    <submittedName>
        <fullName evidence="3">Uncharacterized protein</fullName>
    </submittedName>
</protein>
<feature type="region of interest" description="Disordered" evidence="1">
    <location>
        <begin position="86"/>
        <end position="115"/>
    </location>
</feature>
<feature type="compositionally biased region" description="Low complexity" evidence="1">
    <location>
        <begin position="87"/>
        <end position="101"/>
    </location>
</feature>
<evidence type="ECO:0000256" key="1">
    <source>
        <dbReference type="SAM" id="MobiDB-lite"/>
    </source>
</evidence>
<sequence>MMNRIDGERNLFESQFNESNNMIYTPPSILSSRRSIQLPVTSPRQNLSPFSDEDKISVDVMRRLTTFDNTKLLDFVGWLNTKEDNIKNNFNNDNTSSTTNNRPCRGNSIPNYTSNQSTNYNLYHSDSLNYSSSSKSSSDSSNGLFGLIKNKISINNDTNRRSSNNIIPSDKKKFR</sequence>
<reference evidence="3" key="1">
    <citation type="submission" date="2017-02" db="UniProtKB">
        <authorList>
            <consortium name="WormBaseParasite"/>
        </authorList>
    </citation>
    <scope>IDENTIFICATION</scope>
</reference>
<feature type="region of interest" description="Disordered" evidence="1">
    <location>
        <begin position="156"/>
        <end position="175"/>
    </location>
</feature>
<dbReference type="WBParaSite" id="PTRK_0000179500.1">
    <property type="protein sequence ID" value="PTRK_0000179500.1"/>
    <property type="gene ID" value="PTRK_0000179500"/>
</dbReference>
<evidence type="ECO:0000313" key="2">
    <source>
        <dbReference type="Proteomes" id="UP000038045"/>
    </source>
</evidence>
<keyword evidence="2" id="KW-1185">Reference proteome</keyword>
<proteinExistence type="predicted"/>
<feature type="compositionally biased region" description="Polar residues" evidence="1">
    <location>
        <begin position="156"/>
        <end position="167"/>
    </location>
</feature>
<dbReference type="Proteomes" id="UP000038045">
    <property type="component" value="Unplaced"/>
</dbReference>
<organism evidence="2 3">
    <name type="scientific">Parastrongyloides trichosuri</name>
    <name type="common">Possum-specific nematode worm</name>
    <dbReference type="NCBI Taxonomy" id="131310"/>
    <lineage>
        <taxon>Eukaryota</taxon>
        <taxon>Metazoa</taxon>
        <taxon>Ecdysozoa</taxon>
        <taxon>Nematoda</taxon>
        <taxon>Chromadorea</taxon>
        <taxon>Rhabditida</taxon>
        <taxon>Tylenchina</taxon>
        <taxon>Panagrolaimomorpha</taxon>
        <taxon>Strongyloidoidea</taxon>
        <taxon>Strongyloididae</taxon>
        <taxon>Parastrongyloides</taxon>
    </lineage>
</organism>
<dbReference type="AlphaFoldDB" id="A0A0N4Z474"/>
<accession>A0A0N4Z474</accession>